<dbReference type="Gene3D" id="2.60.120.1440">
    <property type="match status" value="1"/>
</dbReference>
<accession>A0ABM8QXK8</accession>
<dbReference type="RefSeq" id="WP_211610472.1">
    <property type="nucleotide sequence ID" value="NZ_CAJNBK010000003.1"/>
</dbReference>
<dbReference type="PANTHER" id="PTHR30273:SF2">
    <property type="entry name" value="PROTEIN FECR"/>
    <property type="match status" value="1"/>
</dbReference>
<evidence type="ECO:0000313" key="4">
    <source>
        <dbReference type="Proteomes" id="UP000672526"/>
    </source>
</evidence>
<dbReference type="Proteomes" id="UP000672526">
    <property type="component" value="Unassembled WGS sequence"/>
</dbReference>
<organism evidence="3 4">
    <name type="scientific">Paraburkholderia haematera</name>
    <dbReference type="NCBI Taxonomy" id="2793077"/>
    <lineage>
        <taxon>Bacteria</taxon>
        <taxon>Pseudomonadati</taxon>
        <taxon>Pseudomonadota</taxon>
        <taxon>Betaproteobacteria</taxon>
        <taxon>Burkholderiales</taxon>
        <taxon>Burkholderiaceae</taxon>
        <taxon>Paraburkholderia</taxon>
    </lineage>
</organism>
<evidence type="ECO:0000313" key="3">
    <source>
        <dbReference type="EMBL" id="CAE6721295.1"/>
    </source>
</evidence>
<evidence type="ECO:0000259" key="2">
    <source>
        <dbReference type="Pfam" id="PF16220"/>
    </source>
</evidence>
<sequence length="337" mass="36575">MNASARPDIPQHIALRAVQWWMELQSGENTGAQQLALARWCAEHPDHERAWQHIGSVSSRFRDLAQASAKTAGNADTGGAAAARTALTRTGSARRRASVKVLTTLLFAGGATWIAGEHVPWRAWSADVHTALGERRIITLADGTRVTLNTDSAIDIGFSSTERRVRLIKGEIMIATGHSVGEQRPFVVETAQGRLQPLGTRFAVRQQSALCRLDVFEGAVRISPFAAPGLTPVVRAGQRARFTRDDVSALESISENDAAWTDGLIVASGMRLGDFVTELDRYRAGHLSCDPSVAGLRLSGTFPLADTDRVLDTVTRTLPVEVVFITRYWGTVRASRA</sequence>
<dbReference type="InterPro" id="IPR032623">
    <property type="entry name" value="FecR_N"/>
</dbReference>
<evidence type="ECO:0000259" key="1">
    <source>
        <dbReference type="Pfam" id="PF04773"/>
    </source>
</evidence>
<dbReference type="InterPro" id="IPR012373">
    <property type="entry name" value="Ferrdict_sens_TM"/>
</dbReference>
<gene>
    <name evidence="3" type="primary">fecR</name>
    <name evidence="3" type="ORF">R69888_01614</name>
</gene>
<feature type="domain" description="FecR N-terminal" evidence="2">
    <location>
        <begin position="17"/>
        <end position="54"/>
    </location>
</feature>
<name>A0ABM8QXK8_9BURK</name>
<keyword evidence="4" id="KW-1185">Reference proteome</keyword>
<dbReference type="InterPro" id="IPR006860">
    <property type="entry name" value="FecR"/>
</dbReference>
<proteinExistence type="predicted"/>
<feature type="domain" description="FecR protein" evidence="1">
    <location>
        <begin position="127"/>
        <end position="221"/>
    </location>
</feature>
<dbReference type="PIRSF" id="PIRSF018266">
    <property type="entry name" value="FecR"/>
    <property type="match status" value="1"/>
</dbReference>
<dbReference type="EMBL" id="CAJNBK010000003">
    <property type="protein sequence ID" value="CAE6721295.1"/>
    <property type="molecule type" value="Genomic_DNA"/>
</dbReference>
<protein>
    <submittedName>
        <fullName evidence="3">Protein FecR</fullName>
    </submittedName>
</protein>
<reference evidence="3 4" key="1">
    <citation type="submission" date="2021-02" db="EMBL/GenBank/DDBJ databases">
        <authorList>
            <person name="Vanwijnsberghe S."/>
        </authorList>
    </citation>
    <scope>NUCLEOTIDE SEQUENCE [LARGE SCALE GENOMIC DNA]</scope>
    <source>
        <strain evidence="3 4">LMG 31837</strain>
    </source>
</reference>
<comment type="caution">
    <text evidence="3">The sequence shown here is derived from an EMBL/GenBank/DDBJ whole genome shotgun (WGS) entry which is preliminary data.</text>
</comment>
<dbReference type="PANTHER" id="PTHR30273">
    <property type="entry name" value="PERIPLASMIC SIGNAL SENSOR AND SIGMA FACTOR ACTIVATOR FECR-RELATED"/>
    <property type="match status" value="1"/>
</dbReference>
<dbReference type="Pfam" id="PF16220">
    <property type="entry name" value="DUF4880"/>
    <property type="match status" value="1"/>
</dbReference>
<dbReference type="Pfam" id="PF04773">
    <property type="entry name" value="FecR"/>
    <property type="match status" value="1"/>
</dbReference>